<dbReference type="InterPro" id="IPR012338">
    <property type="entry name" value="Beta-lactam/transpept-like"/>
</dbReference>
<evidence type="ECO:0000313" key="5">
    <source>
        <dbReference type="Proteomes" id="UP000183371"/>
    </source>
</evidence>
<dbReference type="RefSeq" id="WP_083417484.1">
    <property type="nucleotide sequence ID" value="NZ_FPBD01000011.1"/>
</dbReference>
<organism evidence="4 5">
    <name type="scientific">Pseudovibrio denitrificans</name>
    <dbReference type="NCBI Taxonomy" id="258256"/>
    <lineage>
        <taxon>Bacteria</taxon>
        <taxon>Pseudomonadati</taxon>
        <taxon>Pseudomonadota</taxon>
        <taxon>Alphaproteobacteria</taxon>
        <taxon>Hyphomicrobiales</taxon>
        <taxon>Stappiaceae</taxon>
        <taxon>Pseudovibrio</taxon>
    </lineage>
</organism>
<dbReference type="Gene3D" id="3.40.710.10">
    <property type="entry name" value="DD-peptidase/beta-lactamase superfamily"/>
    <property type="match status" value="1"/>
</dbReference>
<protein>
    <submittedName>
        <fullName evidence="4">CubicO group peptidase, beta-lactamase class C family</fullName>
    </submittedName>
</protein>
<dbReference type="SUPFAM" id="SSF56601">
    <property type="entry name" value="beta-lactamase/transpeptidase-like"/>
    <property type="match status" value="1"/>
</dbReference>
<feature type="transmembrane region" description="Helical" evidence="1">
    <location>
        <begin position="388"/>
        <end position="412"/>
    </location>
</feature>
<proteinExistence type="predicted"/>
<sequence>MNTGRKILIAVHFALISALTAALLPMPANAVQQENTQSRAYLEEQLDALMRDGAIPGLAVYVSSPNGQWTIFKGVQDLDNSVPVGPETIFEIGSNSKAFTGALAQLYIARGILDPNRSVQSYLPWFTPSYNGVEPRVRDLMYHTSGLAFGTIEHVRSGNSDSAEKIVRSLVNDSLVFEPGTAFSYATLNYTVLALIIEEVTQKSFATLIRSEILEPLDLNKTWIPDGTAAPQTKSDGHKLRYGQAARVEAPLHIGHAPAGYIHSNLSDMRLWAEAILTAAKKPASELDTAFAQSLKPNMSVAPSPTYGSFYGTGWFVFNTWGTEYYHAGANPTFSSCIDIKPDNDTVIVVLANLNSNLVAESCRSILFYLETGNFGHSSEFFKTIDRYAMGLSALALVVVFVTLALCLYRCFCIFKEKRISTRIGVLKSGFSLALWVGLATGLALVLPSMLFYMLPLSVLFEWGPLSLAPTIILLWCAAALAALFRFLGTWQSTTLR</sequence>
<dbReference type="Pfam" id="PF00144">
    <property type="entry name" value="Beta-lactamase"/>
    <property type="match status" value="1"/>
</dbReference>
<feature type="domain" description="Beta-lactamase-related" evidence="3">
    <location>
        <begin position="45"/>
        <end position="357"/>
    </location>
</feature>
<feature type="signal peptide" evidence="2">
    <location>
        <begin position="1"/>
        <end position="30"/>
    </location>
</feature>
<dbReference type="AlphaFoldDB" id="A0A1I7DUX2"/>
<keyword evidence="1" id="KW-1133">Transmembrane helix</keyword>
<evidence type="ECO:0000256" key="2">
    <source>
        <dbReference type="SAM" id="SignalP"/>
    </source>
</evidence>
<dbReference type="PANTHER" id="PTHR46825">
    <property type="entry name" value="D-ALANYL-D-ALANINE-CARBOXYPEPTIDASE/ENDOPEPTIDASE AMPH"/>
    <property type="match status" value="1"/>
</dbReference>
<accession>A0A1I7DUX2</accession>
<evidence type="ECO:0000313" key="4">
    <source>
        <dbReference type="EMBL" id="SFU15487.1"/>
    </source>
</evidence>
<reference evidence="5" key="1">
    <citation type="submission" date="2016-10" db="EMBL/GenBank/DDBJ databases">
        <authorList>
            <person name="Varghese N."/>
            <person name="Submissions S."/>
        </authorList>
    </citation>
    <scope>NUCLEOTIDE SEQUENCE [LARGE SCALE GENOMIC DNA]</scope>
    <source>
        <strain evidence="5">DSM 17465</strain>
    </source>
</reference>
<feature type="transmembrane region" description="Helical" evidence="1">
    <location>
        <begin position="433"/>
        <end position="455"/>
    </location>
</feature>
<keyword evidence="5" id="KW-1185">Reference proteome</keyword>
<evidence type="ECO:0000259" key="3">
    <source>
        <dbReference type="Pfam" id="PF00144"/>
    </source>
</evidence>
<dbReference type="PANTHER" id="PTHR46825:SF9">
    <property type="entry name" value="BETA-LACTAMASE-RELATED DOMAIN-CONTAINING PROTEIN"/>
    <property type="match status" value="1"/>
</dbReference>
<feature type="transmembrane region" description="Helical" evidence="1">
    <location>
        <begin position="467"/>
        <end position="488"/>
    </location>
</feature>
<gene>
    <name evidence="4" type="ORF">SAMN05444141_11135</name>
</gene>
<dbReference type="InterPro" id="IPR001466">
    <property type="entry name" value="Beta-lactam-related"/>
</dbReference>
<dbReference type="EMBL" id="FPBD01000011">
    <property type="protein sequence ID" value="SFU15487.1"/>
    <property type="molecule type" value="Genomic_DNA"/>
</dbReference>
<dbReference type="InterPro" id="IPR050491">
    <property type="entry name" value="AmpC-like"/>
</dbReference>
<evidence type="ECO:0000256" key="1">
    <source>
        <dbReference type="SAM" id="Phobius"/>
    </source>
</evidence>
<name>A0A1I7DUX2_9HYPH</name>
<dbReference type="Proteomes" id="UP000183371">
    <property type="component" value="Unassembled WGS sequence"/>
</dbReference>
<keyword evidence="1" id="KW-0472">Membrane</keyword>
<feature type="chain" id="PRO_5010169619" evidence="2">
    <location>
        <begin position="31"/>
        <end position="497"/>
    </location>
</feature>
<keyword evidence="2" id="KW-0732">Signal</keyword>
<keyword evidence="1" id="KW-0812">Transmembrane</keyword>